<dbReference type="Proteomes" id="UP000464620">
    <property type="component" value="Chromosome B09"/>
</dbReference>
<evidence type="ECO:0000256" key="1">
    <source>
        <dbReference type="SAM" id="MobiDB-lite"/>
    </source>
</evidence>
<name>A0A6B9V7K8_ARAHY</name>
<feature type="region of interest" description="Disordered" evidence="1">
    <location>
        <begin position="1"/>
        <end position="38"/>
    </location>
</feature>
<proteinExistence type="predicted"/>
<dbReference type="EMBL" id="CP031001">
    <property type="protein sequence ID" value="QHN77227.1"/>
    <property type="molecule type" value="Genomic_DNA"/>
</dbReference>
<feature type="compositionally biased region" description="Basic residues" evidence="1">
    <location>
        <begin position="20"/>
        <end position="38"/>
    </location>
</feature>
<sequence length="269" mass="30318">MPCPPFHPRFSPSSMNKETKNKRKNGGPRRGRERGLRRRAGLTAVAVAVASCYGREIERSCCAAQNRVQLAAVSVGLVWPRSLFAVEPVSSAFTPPPEQRRVKERMDLRAELRSNHRVGVLPCRRRTRCDLQPRRCQSSLLRRREAQLLLGTLSLLMGCAGKPLPPENVTAAASLEFWPPERPRCRSGCGPLHGYRDRKSSLLPLEVVAAEPIRKPPLFRFSRSSFESLWLLRKWFGAEILVAGILIVDFGSRRKGLGDAFELWNCILR</sequence>
<dbReference type="AlphaFoldDB" id="A0A6B9V7K8"/>
<reference evidence="2 3" key="1">
    <citation type="submission" date="2020-01" db="EMBL/GenBank/DDBJ databases">
        <title>Genome sequence of Arachis hypogaea, cultivar Shitouqi.</title>
        <authorList>
            <person name="Zhuang W."/>
            <person name="Chen H."/>
            <person name="Varshney R."/>
            <person name="Wang D."/>
            <person name="Ming R."/>
        </authorList>
    </citation>
    <scope>NUCLEOTIDE SEQUENCE [LARGE SCALE GENOMIC DNA]</scope>
    <source>
        <tissue evidence="2">Young leaf</tissue>
    </source>
</reference>
<organism evidence="2 3">
    <name type="scientific">Arachis hypogaea</name>
    <name type="common">Peanut</name>
    <dbReference type="NCBI Taxonomy" id="3818"/>
    <lineage>
        <taxon>Eukaryota</taxon>
        <taxon>Viridiplantae</taxon>
        <taxon>Streptophyta</taxon>
        <taxon>Embryophyta</taxon>
        <taxon>Tracheophyta</taxon>
        <taxon>Spermatophyta</taxon>
        <taxon>Magnoliopsida</taxon>
        <taxon>eudicotyledons</taxon>
        <taxon>Gunneridae</taxon>
        <taxon>Pentapetalae</taxon>
        <taxon>rosids</taxon>
        <taxon>fabids</taxon>
        <taxon>Fabales</taxon>
        <taxon>Fabaceae</taxon>
        <taxon>Papilionoideae</taxon>
        <taxon>50 kb inversion clade</taxon>
        <taxon>dalbergioids sensu lato</taxon>
        <taxon>Dalbergieae</taxon>
        <taxon>Pterocarpus clade</taxon>
        <taxon>Arachis</taxon>
    </lineage>
</organism>
<gene>
    <name evidence="2" type="ORF">DS421_19g650820</name>
</gene>
<evidence type="ECO:0000313" key="2">
    <source>
        <dbReference type="EMBL" id="QHN77227.1"/>
    </source>
</evidence>
<evidence type="ECO:0000313" key="3">
    <source>
        <dbReference type="Proteomes" id="UP000464620"/>
    </source>
</evidence>
<accession>A0A6B9V7K8</accession>
<protein>
    <submittedName>
        <fullName evidence="2">Uncharacterized protein</fullName>
    </submittedName>
</protein>